<gene>
    <name evidence="2" type="ORF">OM076_09015</name>
</gene>
<proteinExistence type="predicted"/>
<feature type="signal peptide" evidence="1">
    <location>
        <begin position="1"/>
        <end position="24"/>
    </location>
</feature>
<protein>
    <submittedName>
        <fullName evidence="2">Uncharacterized protein</fullName>
    </submittedName>
</protein>
<comment type="caution">
    <text evidence="2">The sequence shown here is derived from an EMBL/GenBank/DDBJ whole genome shotgun (WGS) entry which is preliminary data.</text>
</comment>
<evidence type="ECO:0000313" key="2">
    <source>
        <dbReference type="EMBL" id="MDA0160404.1"/>
    </source>
</evidence>
<dbReference type="RefSeq" id="WP_270039221.1">
    <property type="nucleotide sequence ID" value="NZ_JAPDOD010000005.1"/>
</dbReference>
<organism evidence="2 3">
    <name type="scientific">Solirubrobacter ginsenosidimutans</name>
    <dbReference type="NCBI Taxonomy" id="490573"/>
    <lineage>
        <taxon>Bacteria</taxon>
        <taxon>Bacillati</taxon>
        <taxon>Actinomycetota</taxon>
        <taxon>Thermoleophilia</taxon>
        <taxon>Solirubrobacterales</taxon>
        <taxon>Solirubrobacteraceae</taxon>
        <taxon>Solirubrobacter</taxon>
    </lineage>
</organism>
<reference evidence="2" key="1">
    <citation type="submission" date="2022-10" db="EMBL/GenBank/DDBJ databases">
        <title>The WGS of Solirubrobacter ginsenosidimutans DSM 21036.</title>
        <authorList>
            <person name="Jiang Z."/>
        </authorList>
    </citation>
    <scope>NUCLEOTIDE SEQUENCE</scope>
    <source>
        <strain evidence="2">DSM 21036</strain>
    </source>
</reference>
<sequence>MKRIMILTLAAVAVIVAAPSVASASNCGGWYTGNRFDEYAEVSNVVPMEGMNCASSRYVVNKWLKRGYERQYTNRIPTHFFDGYVTWHCRKTSTYGWRCDEYTSNTAFKFRAVYYG</sequence>
<keyword evidence="1" id="KW-0732">Signal</keyword>
<dbReference type="Proteomes" id="UP001149140">
    <property type="component" value="Unassembled WGS sequence"/>
</dbReference>
<name>A0A9X3MQ65_9ACTN</name>
<feature type="chain" id="PRO_5040946251" evidence="1">
    <location>
        <begin position="25"/>
        <end position="116"/>
    </location>
</feature>
<evidence type="ECO:0000256" key="1">
    <source>
        <dbReference type="SAM" id="SignalP"/>
    </source>
</evidence>
<dbReference type="AlphaFoldDB" id="A0A9X3MQ65"/>
<keyword evidence="3" id="KW-1185">Reference proteome</keyword>
<evidence type="ECO:0000313" key="3">
    <source>
        <dbReference type="Proteomes" id="UP001149140"/>
    </source>
</evidence>
<dbReference type="EMBL" id="JAPDOD010000005">
    <property type="protein sequence ID" value="MDA0160404.1"/>
    <property type="molecule type" value="Genomic_DNA"/>
</dbReference>
<accession>A0A9X3MQ65</accession>